<keyword evidence="1" id="KW-0175">Coiled coil</keyword>
<dbReference type="RefSeq" id="WP_377577501.1">
    <property type="nucleotide sequence ID" value="NZ_JBHTKA010000001.1"/>
</dbReference>
<reference evidence="5" key="1">
    <citation type="journal article" date="2019" name="Int. J. Syst. Evol. Microbiol.">
        <title>The Global Catalogue of Microorganisms (GCM) 10K type strain sequencing project: providing services to taxonomists for standard genome sequencing and annotation.</title>
        <authorList>
            <consortium name="The Broad Institute Genomics Platform"/>
            <consortium name="The Broad Institute Genome Sequencing Center for Infectious Disease"/>
            <person name="Wu L."/>
            <person name="Ma J."/>
        </authorList>
    </citation>
    <scope>NUCLEOTIDE SEQUENCE [LARGE SCALE GENOMIC DNA]</scope>
    <source>
        <strain evidence="5">CCUG 58938</strain>
    </source>
</reference>
<dbReference type="SUPFAM" id="SSF55781">
    <property type="entry name" value="GAF domain-like"/>
    <property type="match status" value="1"/>
</dbReference>
<evidence type="ECO:0000259" key="3">
    <source>
        <dbReference type="SMART" id="SM00065"/>
    </source>
</evidence>
<feature type="coiled-coil region" evidence="1">
    <location>
        <begin position="492"/>
        <end position="526"/>
    </location>
</feature>
<evidence type="ECO:0000256" key="2">
    <source>
        <dbReference type="SAM" id="Phobius"/>
    </source>
</evidence>
<keyword evidence="2" id="KW-1133">Transmembrane helix</keyword>
<comment type="caution">
    <text evidence="4">The sequence shown here is derived from an EMBL/GenBank/DDBJ whole genome shotgun (WGS) entry which is preliminary data.</text>
</comment>
<keyword evidence="5" id="KW-1185">Reference proteome</keyword>
<organism evidence="4 5">
    <name type="scientific">Ohtaekwangia kribbensis</name>
    <dbReference type="NCBI Taxonomy" id="688913"/>
    <lineage>
        <taxon>Bacteria</taxon>
        <taxon>Pseudomonadati</taxon>
        <taxon>Bacteroidota</taxon>
        <taxon>Cytophagia</taxon>
        <taxon>Cytophagales</taxon>
        <taxon>Fulvivirgaceae</taxon>
        <taxon>Ohtaekwangia</taxon>
    </lineage>
</organism>
<feature type="domain" description="GAF" evidence="3">
    <location>
        <begin position="342"/>
        <end position="489"/>
    </location>
</feature>
<dbReference type="Gene3D" id="3.30.450.40">
    <property type="match status" value="1"/>
</dbReference>
<dbReference type="EMBL" id="JBHTKA010000001">
    <property type="protein sequence ID" value="MFD0999302.1"/>
    <property type="molecule type" value="Genomic_DNA"/>
</dbReference>
<proteinExistence type="predicted"/>
<evidence type="ECO:0000313" key="4">
    <source>
        <dbReference type="EMBL" id="MFD0999302.1"/>
    </source>
</evidence>
<dbReference type="InterPro" id="IPR003018">
    <property type="entry name" value="GAF"/>
</dbReference>
<sequence>MKFLRNTSLRLIGIYLLVVMFLIYFAEYYIIQYRINVLDEVEQKLDFIRSAEISSQQISLMVQRHFTKKEDLSAEIEAKIVNQDHQLEILGKGGRIDRTDVMLKPLRRLPRISYDNLKEYWEEYKSSVRDVLTIHEIPTTTSDSPAGDSTYNAVVTQPTSIPDKAWAAAVLKEESLSITLSQWYDNLFNDVEKEVMQEKSSVHRWVIAIIIFDVVLLTLIFLVFERYILRPLNALRINTANHQQTSDSPENEIGKLSNQINETLENLKDATDFVTAIGQGNLDIDYKATLDSGYNHGKNKLADSLIDMQGKLKSLNEEERRRQWANEGLAKFVDIMRSSSDDIVTLGDKIIAALVQYTKSNQGALYILNDEDENNKHLELVSLFAFDIKKFETRRIKLGEGLLGQTYLEAETNYYTNFPDEYIRITSGLGDANPRSILIVPLKVDTQVYGIVELASFNEYAQHEITFVEKLGETIASSIASVRAAQKNKYLIEQFQSQTEQMRAQEEEMRQNMEEMQATQEEVARKEHGYIERIQELEQQLGNISGTTGKLEEATLTLERKERALLDKIATLEKELAQKPVRSDDWQLAEEIAKTLKINLEALEITQQELARKTR</sequence>
<keyword evidence="2" id="KW-0472">Membrane</keyword>
<dbReference type="Proteomes" id="UP001597112">
    <property type="component" value="Unassembled WGS sequence"/>
</dbReference>
<dbReference type="Gene3D" id="6.10.340.10">
    <property type="match status" value="1"/>
</dbReference>
<dbReference type="Pfam" id="PF13185">
    <property type="entry name" value="GAF_2"/>
    <property type="match status" value="1"/>
</dbReference>
<keyword evidence="2" id="KW-0812">Transmembrane</keyword>
<evidence type="ECO:0000256" key="1">
    <source>
        <dbReference type="SAM" id="Coils"/>
    </source>
</evidence>
<feature type="transmembrane region" description="Helical" evidence="2">
    <location>
        <begin position="12"/>
        <end position="31"/>
    </location>
</feature>
<dbReference type="SUPFAM" id="SSF58104">
    <property type="entry name" value="Methyl-accepting chemotaxis protein (MCP) signaling domain"/>
    <property type="match status" value="1"/>
</dbReference>
<dbReference type="SMART" id="SM00065">
    <property type="entry name" value="GAF"/>
    <property type="match status" value="1"/>
</dbReference>
<name>A0ABW3JZ97_9BACT</name>
<gene>
    <name evidence="4" type="ORF">ACFQ21_08290</name>
</gene>
<feature type="transmembrane region" description="Helical" evidence="2">
    <location>
        <begin position="205"/>
        <end position="224"/>
    </location>
</feature>
<protein>
    <submittedName>
        <fullName evidence="4">GAF domain-containing protein</fullName>
    </submittedName>
</protein>
<evidence type="ECO:0000313" key="5">
    <source>
        <dbReference type="Proteomes" id="UP001597112"/>
    </source>
</evidence>
<dbReference type="InterPro" id="IPR029016">
    <property type="entry name" value="GAF-like_dom_sf"/>
</dbReference>
<accession>A0ABW3JZ97</accession>